<organism evidence="2 3">
    <name type="scientific">Glomus cerebriforme</name>
    <dbReference type="NCBI Taxonomy" id="658196"/>
    <lineage>
        <taxon>Eukaryota</taxon>
        <taxon>Fungi</taxon>
        <taxon>Fungi incertae sedis</taxon>
        <taxon>Mucoromycota</taxon>
        <taxon>Glomeromycotina</taxon>
        <taxon>Glomeromycetes</taxon>
        <taxon>Glomerales</taxon>
        <taxon>Glomeraceae</taxon>
        <taxon>Glomus</taxon>
    </lineage>
</organism>
<feature type="compositionally biased region" description="Basic and acidic residues" evidence="1">
    <location>
        <begin position="233"/>
        <end position="250"/>
    </location>
</feature>
<proteinExistence type="predicted"/>
<evidence type="ECO:0000256" key="1">
    <source>
        <dbReference type="SAM" id="MobiDB-lite"/>
    </source>
</evidence>
<feature type="compositionally biased region" description="Polar residues" evidence="1">
    <location>
        <begin position="492"/>
        <end position="501"/>
    </location>
</feature>
<feature type="compositionally biased region" description="Basic and acidic residues" evidence="1">
    <location>
        <begin position="367"/>
        <end position="383"/>
    </location>
</feature>
<name>A0A397TNY1_9GLOM</name>
<feature type="compositionally biased region" description="Low complexity" evidence="1">
    <location>
        <begin position="470"/>
        <end position="480"/>
    </location>
</feature>
<feature type="compositionally biased region" description="Polar residues" evidence="1">
    <location>
        <begin position="252"/>
        <end position="261"/>
    </location>
</feature>
<feature type="region of interest" description="Disordered" evidence="1">
    <location>
        <begin position="422"/>
        <end position="450"/>
    </location>
</feature>
<feature type="compositionally biased region" description="Acidic residues" evidence="1">
    <location>
        <begin position="263"/>
        <end position="274"/>
    </location>
</feature>
<protein>
    <submittedName>
        <fullName evidence="2">Uncharacterized protein</fullName>
    </submittedName>
</protein>
<dbReference type="AlphaFoldDB" id="A0A397TNY1"/>
<dbReference type="STRING" id="658196.A0A397TNY1"/>
<feature type="region of interest" description="Disordered" evidence="1">
    <location>
        <begin position="636"/>
        <end position="685"/>
    </location>
</feature>
<feature type="compositionally biased region" description="Basic and acidic residues" evidence="1">
    <location>
        <begin position="113"/>
        <end position="136"/>
    </location>
</feature>
<accession>A0A397TNY1</accession>
<feature type="region of interest" description="Disordered" evidence="1">
    <location>
        <begin position="470"/>
        <end position="501"/>
    </location>
</feature>
<feature type="region of interest" description="Disordered" evidence="1">
    <location>
        <begin position="358"/>
        <end position="395"/>
    </location>
</feature>
<dbReference type="EMBL" id="QKYT01000013">
    <property type="protein sequence ID" value="RIA98606.1"/>
    <property type="molecule type" value="Genomic_DNA"/>
</dbReference>
<reference evidence="2 3" key="1">
    <citation type="submission" date="2018-06" db="EMBL/GenBank/DDBJ databases">
        <title>Comparative genomics reveals the genomic features of Rhizophagus irregularis, R. cerebriforme, R. diaphanum and Gigaspora rosea, and their symbiotic lifestyle signature.</title>
        <authorList>
            <person name="Morin E."/>
            <person name="San Clemente H."/>
            <person name="Chen E.C.H."/>
            <person name="De La Providencia I."/>
            <person name="Hainaut M."/>
            <person name="Kuo A."/>
            <person name="Kohler A."/>
            <person name="Murat C."/>
            <person name="Tang N."/>
            <person name="Roy S."/>
            <person name="Loubradou J."/>
            <person name="Henrissat B."/>
            <person name="Grigoriev I.V."/>
            <person name="Corradi N."/>
            <person name="Roux C."/>
            <person name="Martin F.M."/>
        </authorList>
    </citation>
    <scope>NUCLEOTIDE SEQUENCE [LARGE SCALE GENOMIC DNA]</scope>
    <source>
        <strain evidence="2 3">DAOM 227022</strain>
    </source>
</reference>
<evidence type="ECO:0000313" key="2">
    <source>
        <dbReference type="EMBL" id="RIA98606.1"/>
    </source>
</evidence>
<feature type="compositionally biased region" description="Polar residues" evidence="1">
    <location>
        <begin position="653"/>
        <end position="680"/>
    </location>
</feature>
<feature type="region of interest" description="Disordered" evidence="1">
    <location>
        <begin position="111"/>
        <end position="289"/>
    </location>
</feature>
<feature type="compositionally biased region" description="Polar residues" evidence="1">
    <location>
        <begin position="860"/>
        <end position="876"/>
    </location>
</feature>
<dbReference type="Proteomes" id="UP000265703">
    <property type="component" value="Unassembled WGS sequence"/>
</dbReference>
<dbReference type="Gene3D" id="2.40.50.140">
    <property type="entry name" value="Nucleic acid-binding proteins"/>
    <property type="match status" value="1"/>
</dbReference>
<feature type="compositionally biased region" description="Polar residues" evidence="1">
    <location>
        <begin position="422"/>
        <end position="445"/>
    </location>
</feature>
<dbReference type="InterPro" id="IPR012340">
    <property type="entry name" value="NA-bd_OB-fold"/>
</dbReference>
<feature type="region of interest" description="Disordered" evidence="1">
    <location>
        <begin position="860"/>
        <end position="918"/>
    </location>
</feature>
<evidence type="ECO:0000313" key="3">
    <source>
        <dbReference type="Proteomes" id="UP000265703"/>
    </source>
</evidence>
<comment type="caution">
    <text evidence="2">The sequence shown here is derived from an EMBL/GenBank/DDBJ whole genome shotgun (WGS) entry which is preliminary data.</text>
</comment>
<dbReference type="OrthoDB" id="200924at2759"/>
<keyword evidence="3" id="KW-1185">Reference proteome</keyword>
<gene>
    <name evidence="2" type="ORF">C1645_75164</name>
</gene>
<sequence>MAPHSRDGGWRFIRFAPEKNIADNERVIERVWKSIQNAVSQDMLENRQPIIRENWKRRHSIQSPDAQTLPQTPLFGSASSSISPNIFWNNNNYNNNTQLVSPSISSSESFALLKERRPSEEQIRDQNTKVYERKSPDQIGSSRPNMKPKDFRPSQAFDPPVQEKKSPDQRVPIRPFIDTTCPPLDNSMVSPKNRSEKRSSDVRYSPSDKEEDPMEISVEIMQPEPSPKTSPTLDRDHSLPKSDAFLKDSGNDIINRSSKLLEQSDEEESNDEPVYESNNEMLSDDDLSRKEHHRISISLDTAAIVNYESSRNLSEQYSNHQRFEHESNFEKGKLETQSLISKGQNNSQDHSDYWANFEEDEEDDEENEKRKEKEDCNRNRNSIEENNPPIQVKRNLPSLKQNQLPTSEQSQFNQNIQDAQTFQQQKQVNSLEDNQPIKQIQPRSSLEQDNRLIPERSQNILTENGNIFSNSQFQSQNKNQTIAKSSQKKTPENQGMSFHPNVSSQKILVSQLKNRSEPLLSQNNTQVLIQENRKISYNDVQHASTQIKSPISRDQIQENSIPTTSSLQRYQMSDNRFDSTQMHVPNRPVQSQLSLQSTNQITQLISQTQDMPPIPSKRKIISQDNLSESQQNIMLSQSQLSERQRPRQESRSTITPQLSRRQTISDSRSIVASQPQQIHTPHSVPIQMRAPLQENRLMNPPQTQTQLMDSQSIFQSQVSTQETRLQVQQTLLEYQQISDGQYIDKQRDLNMEQERFNHNNPNFQQAIKPVPRRHTLSGANNSLYQQNFTDPYHHQRQFSTMVSSYPPPRQEILSSSIPFTSQPMSSPQHSLPLHSPILSQIPEEYSRNDPANVKIINFTSQKPSETTQQNVTNSSVPPVLRPTPQKRKSKGALDFILNTSGGSNLKRSKYDDEDNDVN</sequence>